<feature type="transmembrane region" description="Helical" evidence="2">
    <location>
        <begin position="278"/>
        <end position="298"/>
    </location>
</feature>
<reference evidence="3 4" key="1">
    <citation type="journal article" date="2024" name="Commun. Biol.">
        <title>Comparative genomic analysis of thermophilic fungi reveals convergent evolutionary adaptations and gene losses.</title>
        <authorList>
            <person name="Steindorff A.S."/>
            <person name="Aguilar-Pontes M.V."/>
            <person name="Robinson A.J."/>
            <person name="Andreopoulos B."/>
            <person name="LaButti K."/>
            <person name="Kuo A."/>
            <person name="Mondo S."/>
            <person name="Riley R."/>
            <person name="Otillar R."/>
            <person name="Haridas S."/>
            <person name="Lipzen A."/>
            <person name="Grimwood J."/>
            <person name="Schmutz J."/>
            <person name="Clum A."/>
            <person name="Reid I.D."/>
            <person name="Moisan M.C."/>
            <person name="Butler G."/>
            <person name="Nguyen T.T.M."/>
            <person name="Dewar K."/>
            <person name="Conant G."/>
            <person name="Drula E."/>
            <person name="Henrissat B."/>
            <person name="Hansel C."/>
            <person name="Singer S."/>
            <person name="Hutchinson M.I."/>
            <person name="de Vries R.P."/>
            <person name="Natvig D.O."/>
            <person name="Powell A.J."/>
            <person name="Tsang A."/>
            <person name="Grigoriev I.V."/>
        </authorList>
    </citation>
    <scope>NUCLEOTIDE SEQUENCE [LARGE SCALE GENOMIC DNA]</scope>
    <source>
        <strain evidence="3 4">ATCC 22073</strain>
    </source>
</reference>
<feature type="compositionally biased region" description="Low complexity" evidence="1">
    <location>
        <begin position="138"/>
        <end position="158"/>
    </location>
</feature>
<feature type="transmembrane region" description="Helical" evidence="2">
    <location>
        <begin position="402"/>
        <end position="432"/>
    </location>
</feature>
<protein>
    <recommendedName>
        <fullName evidence="5">RGS domain-containing protein</fullName>
    </recommendedName>
</protein>
<feature type="compositionally biased region" description="Low complexity" evidence="1">
    <location>
        <begin position="324"/>
        <end position="347"/>
    </location>
</feature>
<evidence type="ECO:0008006" key="5">
    <source>
        <dbReference type="Google" id="ProtNLM"/>
    </source>
</evidence>
<evidence type="ECO:0000313" key="3">
    <source>
        <dbReference type="EMBL" id="KAL2265534.1"/>
    </source>
</evidence>
<evidence type="ECO:0000256" key="1">
    <source>
        <dbReference type="SAM" id="MobiDB-lite"/>
    </source>
</evidence>
<dbReference type="SUPFAM" id="SSF48097">
    <property type="entry name" value="Regulator of G-protein signaling, RGS"/>
    <property type="match status" value="1"/>
</dbReference>
<accession>A0ABR4D669</accession>
<comment type="caution">
    <text evidence="3">The sequence shown here is derived from an EMBL/GenBank/DDBJ whole genome shotgun (WGS) entry which is preliminary data.</text>
</comment>
<feature type="region of interest" description="Disordered" evidence="1">
    <location>
        <begin position="126"/>
        <end position="173"/>
    </location>
</feature>
<proteinExistence type="predicted"/>
<keyword evidence="4" id="KW-1185">Reference proteome</keyword>
<dbReference type="RefSeq" id="XP_070864261.1">
    <property type="nucleotide sequence ID" value="XM_071013367.1"/>
</dbReference>
<keyword evidence="2" id="KW-0472">Membrane</keyword>
<name>A0ABR4D669_9PEZI</name>
<evidence type="ECO:0000256" key="2">
    <source>
        <dbReference type="SAM" id="Phobius"/>
    </source>
</evidence>
<dbReference type="InterPro" id="IPR036305">
    <property type="entry name" value="RGS_sf"/>
</dbReference>
<feature type="region of interest" description="Disordered" evidence="1">
    <location>
        <begin position="305"/>
        <end position="347"/>
    </location>
</feature>
<dbReference type="PANTHER" id="PTHR39466">
    <property type="entry name" value="RGS DOMAIN-CONTAINING PROTEIN"/>
    <property type="match status" value="1"/>
</dbReference>
<sequence length="433" mass="47486">MAYADSLTRSNAQRGDIPPELSFEEVIKNRAAPPCSLNDFMDYLLYVEHNAENLQFFLWYWDYVQRWSTLLPRQKALSPPWNPDQPGNPQSRFVKYSHRRERHQKMSKILAIMELESERTAAAAEAMSPLPPSPPLLRSPTTPASASPLPMSSILSPTEPNGPADWQPFTIPPNSSELTRITRHYLSPSSPRFLRLLPARDRETCLVASQHTTHPSALLPAFSAVEASLRDRSHPAFARWSLRNAGKARLDLVRAVAGLVVALGAVLDAVLALSGLPAPWRVVCLGLWWPAMVALWAAGRGVKGMPSRGSNNFNSAEKTRPGRAARSTSTSSTATTTTTTLTAAKATPSQYKPSLQVFGPPNDFSHEPWVAAHQAQGFWAKAVRQETVAVNNRALLAWQDRVVFVSVLWGGVVATAVTVASLFVPVGGLFWAS</sequence>
<evidence type="ECO:0000313" key="4">
    <source>
        <dbReference type="Proteomes" id="UP001600064"/>
    </source>
</evidence>
<organism evidence="3 4">
    <name type="scientific">Remersonia thermophila</name>
    <dbReference type="NCBI Taxonomy" id="72144"/>
    <lineage>
        <taxon>Eukaryota</taxon>
        <taxon>Fungi</taxon>
        <taxon>Dikarya</taxon>
        <taxon>Ascomycota</taxon>
        <taxon>Pezizomycotina</taxon>
        <taxon>Sordariomycetes</taxon>
        <taxon>Sordariomycetidae</taxon>
        <taxon>Sordariales</taxon>
        <taxon>Sordariales incertae sedis</taxon>
        <taxon>Remersonia</taxon>
    </lineage>
</organism>
<keyword evidence="2" id="KW-1133">Transmembrane helix</keyword>
<dbReference type="PANTHER" id="PTHR39466:SF1">
    <property type="entry name" value="RGS DOMAIN-CONTAINING PROTEIN"/>
    <property type="match status" value="1"/>
</dbReference>
<gene>
    <name evidence="3" type="ORF">VTJ83DRAFT_6634</name>
</gene>
<feature type="transmembrane region" description="Helical" evidence="2">
    <location>
        <begin position="252"/>
        <end position="272"/>
    </location>
</feature>
<keyword evidence="2" id="KW-0812">Transmembrane</keyword>
<dbReference type="GeneID" id="98128011"/>
<dbReference type="EMBL" id="JAZGUE010000006">
    <property type="protein sequence ID" value="KAL2265534.1"/>
    <property type="molecule type" value="Genomic_DNA"/>
</dbReference>
<dbReference type="Proteomes" id="UP001600064">
    <property type="component" value="Unassembled WGS sequence"/>
</dbReference>